<dbReference type="EMBL" id="JAGPXC010000003">
    <property type="protein sequence ID" value="KAH6655770.1"/>
    <property type="molecule type" value="Genomic_DNA"/>
</dbReference>
<sequence>MGYHLCQWLWSFLPGSKAWGRLTTLGTGVRYQRAVGFWGPRLRGPAADGREGGLCWVGLVRVSNANTETYRVGYYYSTLMRTCVMPNHHLRWRRWECYYSSKGRCIRHK</sequence>
<protein>
    <recommendedName>
        <fullName evidence="4">Secreted protein</fullName>
    </recommendedName>
</protein>
<evidence type="ECO:0008006" key="4">
    <source>
        <dbReference type="Google" id="ProtNLM"/>
    </source>
</evidence>
<dbReference type="GeneID" id="70124619"/>
<keyword evidence="3" id="KW-1185">Reference proteome</keyword>
<evidence type="ECO:0000256" key="1">
    <source>
        <dbReference type="SAM" id="SignalP"/>
    </source>
</evidence>
<dbReference type="Proteomes" id="UP000758603">
    <property type="component" value="Unassembled WGS sequence"/>
</dbReference>
<dbReference type="RefSeq" id="XP_045960035.1">
    <property type="nucleotide sequence ID" value="XM_046095726.1"/>
</dbReference>
<accession>A0A9P8UP67</accession>
<feature type="chain" id="PRO_5040170019" description="Secreted protein" evidence="1">
    <location>
        <begin position="21"/>
        <end position="109"/>
    </location>
</feature>
<comment type="caution">
    <text evidence="2">The sequence shown here is derived from an EMBL/GenBank/DDBJ whole genome shotgun (WGS) entry which is preliminary data.</text>
</comment>
<evidence type="ECO:0000313" key="3">
    <source>
        <dbReference type="Proteomes" id="UP000758603"/>
    </source>
</evidence>
<proteinExistence type="predicted"/>
<name>A0A9P8UP67_9PEZI</name>
<feature type="signal peptide" evidence="1">
    <location>
        <begin position="1"/>
        <end position="20"/>
    </location>
</feature>
<gene>
    <name evidence="2" type="ORF">BKA67DRAFT_249344</name>
</gene>
<organism evidence="2 3">
    <name type="scientific">Truncatella angustata</name>
    <dbReference type="NCBI Taxonomy" id="152316"/>
    <lineage>
        <taxon>Eukaryota</taxon>
        <taxon>Fungi</taxon>
        <taxon>Dikarya</taxon>
        <taxon>Ascomycota</taxon>
        <taxon>Pezizomycotina</taxon>
        <taxon>Sordariomycetes</taxon>
        <taxon>Xylariomycetidae</taxon>
        <taxon>Amphisphaeriales</taxon>
        <taxon>Sporocadaceae</taxon>
        <taxon>Truncatella</taxon>
    </lineage>
</organism>
<keyword evidence="1" id="KW-0732">Signal</keyword>
<reference evidence="2" key="1">
    <citation type="journal article" date="2021" name="Nat. Commun.">
        <title>Genetic determinants of endophytism in the Arabidopsis root mycobiome.</title>
        <authorList>
            <person name="Mesny F."/>
            <person name="Miyauchi S."/>
            <person name="Thiergart T."/>
            <person name="Pickel B."/>
            <person name="Atanasova L."/>
            <person name="Karlsson M."/>
            <person name="Huettel B."/>
            <person name="Barry K.W."/>
            <person name="Haridas S."/>
            <person name="Chen C."/>
            <person name="Bauer D."/>
            <person name="Andreopoulos W."/>
            <person name="Pangilinan J."/>
            <person name="LaButti K."/>
            <person name="Riley R."/>
            <person name="Lipzen A."/>
            <person name="Clum A."/>
            <person name="Drula E."/>
            <person name="Henrissat B."/>
            <person name="Kohler A."/>
            <person name="Grigoriev I.V."/>
            <person name="Martin F.M."/>
            <person name="Hacquard S."/>
        </authorList>
    </citation>
    <scope>NUCLEOTIDE SEQUENCE</scope>
    <source>
        <strain evidence="2">MPI-SDFR-AT-0073</strain>
    </source>
</reference>
<evidence type="ECO:0000313" key="2">
    <source>
        <dbReference type="EMBL" id="KAH6655770.1"/>
    </source>
</evidence>
<dbReference type="AlphaFoldDB" id="A0A9P8UP67"/>